<evidence type="ECO:0000313" key="3">
    <source>
        <dbReference type="Proteomes" id="UP000194236"/>
    </source>
</evidence>
<gene>
    <name evidence="2" type="ORF">BLA29_010408</name>
</gene>
<accession>A0A1Y3BBY1</accession>
<protein>
    <submittedName>
        <fullName evidence="2">Uncharacterized protein</fullName>
    </submittedName>
</protein>
<feature type="region of interest" description="Disordered" evidence="1">
    <location>
        <begin position="28"/>
        <end position="49"/>
    </location>
</feature>
<dbReference type="EMBL" id="MUJZ01028138">
    <property type="protein sequence ID" value="OTF78390.1"/>
    <property type="molecule type" value="Genomic_DNA"/>
</dbReference>
<sequence>MIGPITPTSPTYFQALRKFKFENVREKFENQQQDNNNNNNSSNGNKTVSIDVSNVRIHCPNKPPTMMSANYHHNNDDNNINDSNERFYSSSINENYQQQSKSSVSRNFLFLFSFI</sequence>
<evidence type="ECO:0000256" key="1">
    <source>
        <dbReference type="SAM" id="MobiDB-lite"/>
    </source>
</evidence>
<dbReference type="Proteomes" id="UP000194236">
    <property type="component" value="Unassembled WGS sequence"/>
</dbReference>
<comment type="caution">
    <text evidence="2">The sequence shown here is derived from an EMBL/GenBank/DDBJ whole genome shotgun (WGS) entry which is preliminary data.</text>
</comment>
<name>A0A1Y3BBY1_EURMA</name>
<feature type="compositionally biased region" description="Low complexity" evidence="1">
    <location>
        <begin position="30"/>
        <end position="45"/>
    </location>
</feature>
<organism evidence="2 3">
    <name type="scientific">Euroglyphus maynei</name>
    <name type="common">Mayne's house dust mite</name>
    <dbReference type="NCBI Taxonomy" id="6958"/>
    <lineage>
        <taxon>Eukaryota</taxon>
        <taxon>Metazoa</taxon>
        <taxon>Ecdysozoa</taxon>
        <taxon>Arthropoda</taxon>
        <taxon>Chelicerata</taxon>
        <taxon>Arachnida</taxon>
        <taxon>Acari</taxon>
        <taxon>Acariformes</taxon>
        <taxon>Sarcoptiformes</taxon>
        <taxon>Astigmata</taxon>
        <taxon>Psoroptidia</taxon>
        <taxon>Analgoidea</taxon>
        <taxon>Pyroglyphidae</taxon>
        <taxon>Pyroglyphinae</taxon>
        <taxon>Euroglyphus</taxon>
    </lineage>
</organism>
<evidence type="ECO:0000313" key="2">
    <source>
        <dbReference type="EMBL" id="OTF78390.1"/>
    </source>
</evidence>
<proteinExistence type="predicted"/>
<dbReference type="AlphaFoldDB" id="A0A1Y3BBY1"/>
<reference evidence="2 3" key="1">
    <citation type="submission" date="2017-03" db="EMBL/GenBank/DDBJ databases">
        <title>Genome Survey of Euroglyphus maynei.</title>
        <authorList>
            <person name="Arlian L.G."/>
            <person name="Morgan M.S."/>
            <person name="Rider S.D."/>
        </authorList>
    </citation>
    <scope>NUCLEOTIDE SEQUENCE [LARGE SCALE GENOMIC DNA]</scope>
    <source>
        <strain evidence="2">Arlian Lab</strain>
        <tissue evidence="2">Whole body</tissue>
    </source>
</reference>
<keyword evidence="3" id="KW-1185">Reference proteome</keyword>